<feature type="region of interest" description="Disordered" evidence="1">
    <location>
        <begin position="1"/>
        <end position="25"/>
    </location>
</feature>
<dbReference type="Proteomes" id="UP000436088">
    <property type="component" value="Unassembled WGS sequence"/>
</dbReference>
<evidence type="ECO:0000313" key="2">
    <source>
        <dbReference type="EMBL" id="KAE8663156.1"/>
    </source>
</evidence>
<organism evidence="2 3">
    <name type="scientific">Hibiscus syriacus</name>
    <name type="common">Rose of Sharon</name>
    <dbReference type="NCBI Taxonomy" id="106335"/>
    <lineage>
        <taxon>Eukaryota</taxon>
        <taxon>Viridiplantae</taxon>
        <taxon>Streptophyta</taxon>
        <taxon>Embryophyta</taxon>
        <taxon>Tracheophyta</taxon>
        <taxon>Spermatophyta</taxon>
        <taxon>Magnoliopsida</taxon>
        <taxon>eudicotyledons</taxon>
        <taxon>Gunneridae</taxon>
        <taxon>Pentapetalae</taxon>
        <taxon>rosids</taxon>
        <taxon>malvids</taxon>
        <taxon>Malvales</taxon>
        <taxon>Malvaceae</taxon>
        <taxon>Malvoideae</taxon>
        <taxon>Hibiscus</taxon>
    </lineage>
</organism>
<evidence type="ECO:0000313" key="3">
    <source>
        <dbReference type="Proteomes" id="UP000436088"/>
    </source>
</evidence>
<dbReference type="AlphaFoldDB" id="A0A6A2XMD0"/>
<protein>
    <submittedName>
        <fullName evidence="2">Uncharacterized protein</fullName>
    </submittedName>
</protein>
<dbReference type="EMBL" id="VEPZ02001689">
    <property type="protein sequence ID" value="KAE8663156.1"/>
    <property type="molecule type" value="Genomic_DNA"/>
</dbReference>
<evidence type="ECO:0000256" key="1">
    <source>
        <dbReference type="SAM" id="MobiDB-lite"/>
    </source>
</evidence>
<gene>
    <name evidence="2" type="ORF">F3Y22_tig00113096pilonHSYRG00137</name>
</gene>
<feature type="compositionally biased region" description="Acidic residues" evidence="1">
    <location>
        <begin position="11"/>
        <end position="22"/>
    </location>
</feature>
<proteinExistence type="predicted"/>
<keyword evidence="3" id="KW-1185">Reference proteome</keyword>
<sequence length="224" mass="25504">MNCEQQGGISTDEEGDLQDDYTEATIPGPIENNIHQAIEVLDDFAGNGSLLIQESYGSGKKKEKLKLPNPKNDMHSRQSPRLKYWMMGTDGQSIWEEDGEEQPKSKFFIDFFVSDKQELLQILEFFSITNTLTAKSCIRPISTCIDDHINCIPESCIMIRKSKSFPRMDRLHSTFAAGTFLDTDWQIHTMANDFEFLFPILELAVPVASNKRVPDCRCSFPPRL</sequence>
<comment type="caution">
    <text evidence="2">The sequence shown here is derived from an EMBL/GenBank/DDBJ whole genome shotgun (WGS) entry which is preliminary data.</text>
</comment>
<accession>A0A6A2XMD0</accession>
<reference evidence="2" key="1">
    <citation type="submission" date="2019-09" db="EMBL/GenBank/DDBJ databases">
        <title>Draft genome information of white flower Hibiscus syriacus.</title>
        <authorList>
            <person name="Kim Y.-M."/>
        </authorList>
    </citation>
    <scope>NUCLEOTIDE SEQUENCE [LARGE SCALE GENOMIC DNA]</scope>
    <source>
        <strain evidence="2">YM2019G1</strain>
    </source>
</reference>
<name>A0A6A2XMD0_HIBSY</name>